<dbReference type="Proteomes" id="UP000434957">
    <property type="component" value="Unassembled WGS sequence"/>
</dbReference>
<proteinExistence type="predicted"/>
<evidence type="ECO:0000313" key="1">
    <source>
        <dbReference type="EMBL" id="KAE9020178.1"/>
    </source>
</evidence>
<gene>
    <name evidence="1" type="ORF">PR001_g13672</name>
    <name evidence="2" type="ORF">PR003_g14623</name>
</gene>
<dbReference type="Proteomes" id="UP000429607">
    <property type="component" value="Unassembled WGS sequence"/>
</dbReference>
<accession>A0A6A4EU45</accession>
<organism evidence="2 4">
    <name type="scientific">Phytophthora rubi</name>
    <dbReference type="NCBI Taxonomy" id="129364"/>
    <lineage>
        <taxon>Eukaryota</taxon>
        <taxon>Sar</taxon>
        <taxon>Stramenopiles</taxon>
        <taxon>Oomycota</taxon>
        <taxon>Peronosporomycetes</taxon>
        <taxon>Peronosporales</taxon>
        <taxon>Peronosporaceae</taxon>
        <taxon>Phytophthora</taxon>
    </lineage>
</organism>
<reference evidence="2 4" key="1">
    <citation type="submission" date="2018-08" db="EMBL/GenBank/DDBJ databases">
        <title>Genomic investigation of the strawberry pathogen Phytophthora fragariae indicates pathogenicity is determined by transcriptional variation in three key races.</title>
        <authorList>
            <person name="Adams T.M."/>
            <person name="Armitage A.D."/>
            <person name="Sobczyk M.K."/>
            <person name="Bates H.J."/>
            <person name="Dunwell J.M."/>
            <person name="Nellist C.F."/>
            <person name="Harrison R.J."/>
        </authorList>
    </citation>
    <scope>NUCLEOTIDE SEQUENCE [LARGE SCALE GENOMIC DNA]</scope>
    <source>
        <strain evidence="1 3">SCRP249</strain>
        <strain evidence="2 4">SCRP333</strain>
    </source>
</reference>
<evidence type="ECO:0000313" key="4">
    <source>
        <dbReference type="Proteomes" id="UP000434957"/>
    </source>
</evidence>
<comment type="caution">
    <text evidence="2">The sequence shown here is derived from an EMBL/GenBank/DDBJ whole genome shotgun (WGS) entry which is preliminary data.</text>
</comment>
<dbReference type="EMBL" id="QXFT01000976">
    <property type="protein sequence ID" value="KAE9332210.1"/>
    <property type="molecule type" value="Genomic_DNA"/>
</dbReference>
<dbReference type="AlphaFoldDB" id="A0A6A4EU45"/>
<name>A0A6A4EU45_9STRA</name>
<protein>
    <submittedName>
        <fullName evidence="2">Uncharacterized protein</fullName>
    </submittedName>
</protein>
<keyword evidence="4" id="KW-1185">Reference proteome</keyword>
<dbReference type="EMBL" id="QXFV01000947">
    <property type="protein sequence ID" value="KAE9020178.1"/>
    <property type="molecule type" value="Genomic_DNA"/>
</dbReference>
<evidence type="ECO:0000313" key="2">
    <source>
        <dbReference type="EMBL" id="KAE9332210.1"/>
    </source>
</evidence>
<evidence type="ECO:0000313" key="3">
    <source>
        <dbReference type="Proteomes" id="UP000429607"/>
    </source>
</evidence>
<sequence length="97" mass="9868">MDGAWGSVGALVASALAHRMLRLPDSKQGSVGALRLMVACLICYSAGQQQCPSRARGDEAGGSVQATDAKLRASCSSVDEAGGVQATDAKLRASCSR</sequence>